<dbReference type="InterPro" id="IPR050767">
    <property type="entry name" value="Sel1_AlgK"/>
</dbReference>
<feature type="region of interest" description="Disordered" evidence="1">
    <location>
        <begin position="660"/>
        <end position="723"/>
    </location>
</feature>
<name>A0ABW3WVG9_9HYPH</name>
<evidence type="ECO:0000256" key="1">
    <source>
        <dbReference type="SAM" id="MobiDB-lite"/>
    </source>
</evidence>
<feature type="region of interest" description="Disordered" evidence="1">
    <location>
        <begin position="209"/>
        <end position="228"/>
    </location>
</feature>
<protein>
    <recommendedName>
        <fullName evidence="4">Localization factor PodJL</fullName>
    </recommendedName>
</protein>
<feature type="compositionally biased region" description="Basic and acidic residues" evidence="1">
    <location>
        <begin position="703"/>
        <end position="713"/>
    </location>
</feature>
<proteinExistence type="predicted"/>
<feature type="region of interest" description="Disordered" evidence="1">
    <location>
        <begin position="820"/>
        <end position="874"/>
    </location>
</feature>
<reference evidence="3" key="1">
    <citation type="journal article" date="2019" name="Int. J. Syst. Evol. Microbiol.">
        <title>The Global Catalogue of Microorganisms (GCM) 10K type strain sequencing project: providing services to taxonomists for standard genome sequencing and annotation.</title>
        <authorList>
            <consortium name="The Broad Institute Genomics Platform"/>
            <consortium name="The Broad Institute Genome Sequencing Center for Infectious Disease"/>
            <person name="Wu L."/>
            <person name="Ma J."/>
        </authorList>
    </citation>
    <scope>NUCLEOTIDE SEQUENCE [LARGE SCALE GENOMIC DNA]</scope>
    <source>
        <strain evidence="3">CCUG 56108</strain>
    </source>
</reference>
<sequence length="1127" mass="118457">MKRTATLDLEGFDPEILDAARDVARRAGVPVETWIASIVSPEQKPKARRRRLSSSVQHLNRPVSESRPAEAASEATPSLNTVPEGPATPKAAVSRARETAPLPDPIAPFTNSIAEMMRRLDQIDHKIAQEHHVSHEAATRAIEGIEARIGSVLDAGLSPAVQMSERLVQIERRMTELGEQLALPRPIGRRGRGAEAEVRDAVAEIRQRQRELDSDGVPSLSSSDGKAAGGIVQRNAGGIRMPSPAITELQAETSRLRESIGGLATGRDVGALEQAMRSLVTGVQRAQEPADLAAIAAPIELIRVQVARLADDVAENVHARVATDVERLAAKVDGALSGSTPGFADRDALGDLFRELDEIRRLIASLAGPERIQSLAQGLQAISAQITELQGGVTGEGTNMAELRPLLEEIRTGLRTPPSGGIEEQIQAMGAKLDALRDGNSAGGGNHSDEIIGRIDALADKVERASVNPVGDLIGRLEDLGETLRRPVVPGGDLASIHGMLHDLAEKLDRVGGSAGPRAEGLDVLEKQVLALASRIDTRDADPALAGLERTMSDLLTQVSALRDEAPIEAAVERATRNAVAESIGTTGDTGELGLLRASLADLRAQQAASEQRMQATLDGVHSALDKLVGRLGSLSGDAPLSGGRSATPQDLADRLIAATGRVDERAPMQVGPVARRPDAPRISPTTEPFELGRVSDQPLEPGARRPSLERSAEATTETAPSIDSDIKTSFIAAARRAAQAAQNEAAIAARSPDIRTRVSSDIAPGTAPGGRTARLRAELDKRRKPLLLGLAAIVLALGALQAVNSRRIEPDASSAQVAEAKVAPVEPAESEVKPPAASAARPDPETTQSISEAAPQAPPATIPSEKATQPVRRSVPRVAALTNLANDLSAVPTGLAQLRKAAIEGDGASVYDLASRAADGRGMPRDFAVAAKLFEALAEAGYAPAQYKLGGLYEKGSGVVRDLAQAKLWYGRAAEQGHARSMHNIAVIYAENPSANGKPDYTTASQWFRRGAEYGMRDSQYNLAVLYARGLGLQQDLVQSYLWFSAAAAQGDDDAGKKRDDVAAKLSPRDLATAQALSSAFKANVPVPAVNEPPAPTSAGAESSMSLIGAPPPVAPTVTSRRTTGA</sequence>
<dbReference type="SMART" id="SM00671">
    <property type="entry name" value="SEL1"/>
    <property type="match status" value="4"/>
</dbReference>
<dbReference type="SUPFAM" id="SSF81901">
    <property type="entry name" value="HCP-like"/>
    <property type="match status" value="1"/>
</dbReference>
<dbReference type="Pfam" id="PF08238">
    <property type="entry name" value="Sel1"/>
    <property type="match status" value="4"/>
</dbReference>
<dbReference type="Gene3D" id="1.25.40.10">
    <property type="entry name" value="Tetratricopeptide repeat domain"/>
    <property type="match status" value="1"/>
</dbReference>
<comment type="caution">
    <text evidence="2">The sequence shown here is derived from an EMBL/GenBank/DDBJ whole genome shotgun (WGS) entry which is preliminary data.</text>
</comment>
<feature type="compositionally biased region" description="Low complexity" evidence="1">
    <location>
        <begin position="820"/>
        <end position="841"/>
    </location>
</feature>
<evidence type="ECO:0008006" key="4">
    <source>
        <dbReference type="Google" id="ProtNLM"/>
    </source>
</evidence>
<gene>
    <name evidence="2" type="ORF">ACFQ4G_07080</name>
</gene>
<dbReference type="PANTHER" id="PTHR11102:SF160">
    <property type="entry name" value="ERAD-ASSOCIATED E3 UBIQUITIN-PROTEIN LIGASE COMPONENT HRD3"/>
    <property type="match status" value="1"/>
</dbReference>
<dbReference type="Proteomes" id="UP001597176">
    <property type="component" value="Unassembled WGS sequence"/>
</dbReference>
<feature type="region of interest" description="Disordered" evidence="1">
    <location>
        <begin position="42"/>
        <end position="107"/>
    </location>
</feature>
<dbReference type="RefSeq" id="WP_238204832.1">
    <property type="nucleotide sequence ID" value="NZ_JBHTND010000007.1"/>
</dbReference>
<dbReference type="InterPro" id="IPR006597">
    <property type="entry name" value="Sel1-like"/>
</dbReference>
<organism evidence="2 3">
    <name type="scientific">Methylobacterium marchantiae</name>
    <dbReference type="NCBI Taxonomy" id="600331"/>
    <lineage>
        <taxon>Bacteria</taxon>
        <taxon>Pseudomonadati</taxon>
        <taxon>Pseudomonadota</taxon>
        <taxon>Alphaproteobacteria</taxon>
        <taxon>Hyphomicrobiales</taxon>
        <taxon>Methylobacteriaceae</taxon>
        <taxon>Methylobacterium</taxon>
    </lineage>
</organism>
<feature type="compositionally biased region" description="Low complexity" evidence="1">
    <location>
        <begin position="62"/>
        <end position="78"/>
    </location>
</feature>
<evidence type="ECO:0000313" key="3">
    <source>
        <dbReference type="Proteomes" id="UP001597176"/>
    </source>
</evidence>
<keyword evidence="3" id="KW-1185">Reference proteome</keyword>
<evidence type="ECO:0000313" key="2">
    <source>
        <dbReference type="EMBL" id="MFD1301349.1"/>
    </source>
</evidence>
<accession>A0ABW3WVG9</accession>
<dbReference type="InterPro" id="IPR011990">
    <property type="entry name" value="TPR-like_helical_dom_sf"/>
</dbReference>
<feature type="region of interest" description="Disordered" evidence="1">
    <location>
        <begin position="1084"/>
        <end position="1127"/>
    </location>
</feature>
<dbReference type="PANTHER" id="PTHR11102">
    <property type="entry name" value="SEL-1-LIKE PROTEIN"/>
    <property type="match status" value="1"/>
</dbReference>
<dbReference type="EMBL" id="JBHTND010000007">
    <property type="protein sequence ID" value="MFD1301349.1"/>
    <property type="molecule type" value="Genomic_DNA"/>
</dbReference>
<feature type="compositionally biased region" description="Polar residues" evidence="1">
    <location>
        <begin position="1118"/>
        <end position="1127"/>
    </location>
</feature>